<keyword evidence="13 15" id="KW-0472">Membrane</keyword>
<dbReference type="EC" id="2.7.13.3" evidence="3"/>
<dbReference type="InterPro" id="IPR003661">
    <property type="entry name" value="HisK_dim/P_dom"/>
</dbReference>
<dbReference type="Gene3D" id="3.30.565.10">
    <property type="entry name" value="Histidine kinase-like ATPase, C-terminal domain"/>
    <property type="match status" value="1"/>
</dbReference>
<evidence type="ECO:0000256" key="2">
    <source>
        <dbReference type="ARBA" id="ARBA00004651"/>
    </source>
</evidence>
<dbReference type="Pfam" id="PF00512">
    <property type="entry name" value="HisKA"/>
    <property type="match status" value="1"/>
</dbReference>
<evidence type="ECO:0000256" key="12">
    <source>
        <dbReference type="ARBA" id="ARBA00023012"/>
    </source>
</evidence>
<keyword evidence="12" id="KW-0902">Two-component regulatory system</keyword>
<evidence type="ECO:0000256" key="11">
    <source>
        <dbReference type="ARBA" id="ARBA00022989"/>
    </source>
</evidence>
<dbReference type="EMBL" id="VUMB01000019">
    <property type="protein sequence ID" value="MSS40721.1"/>
    <property type="molecule type" value="Genomic_DNA"/>
</dbReference>
<dbReference type="Gene3D" id="6.10.340.10">
    <property type="match status" value="1"/>
</dbReference>
<name>A0A844FBV6_CLOSV</name>
<dbReference type="AlphaFoldDB" id="A0A844FBV6"/>
<dbReference type="PANTHER" id="PTHR45528">
    <property type="entry name" value="SENSOR HISTIDINE KINASE CPXA"/>
    <property type="match status" value="1"/>
</dbReference>
<evidence type="ECO:0000259" key="17">
    <source>
        <dbReference type="PROSITE" id="PS50885"/>
    </source>
</evidence>
<evidence type="ECO:0000256" key="14">
    <source>
        <dbReference type="SAM" id="Coils"/>
    </source>
</evidence>
<dbReference type="CDD" id="cd06225">
    <property type="entry name" value="HAMP"/>
    <property type="match status" value="1"/>
</dbReference>
<feature type="domain" description="Histidine kinase" evidence="16">
    <location>
        <begin position="274"/>
        <end position="489"/>
    </location>
</feature>
<sequence length="489" mass="56002">MMKHSIKRQMITVFIGLLASMVLVLLIINVSFLEPYYISNKETQFIDMYEKLSQCMEKGTMEDKEVSVKMIHLAEKNNISFLIVNDTTGKGYTNVYDSDMLVNQLRGYSLNQAQKGSKILESTKEYQISQSFDPWNQTDYIEMWGSFDDGSRFLLRSPLESIKESAAVSNRFLIYIGSLLILISVVLVWYFSKRLTDPILELAVLSEKMADLDFDAKYTSGGSNEIGELGANFNRMSERLESTISELKKANNRLLEDIEQKDKLEKMRNEFLGNVSHELKTPIALIQGYAEGLREGVNEDAESREFYCDVIMDEAAKMNQMVKNLLTLNQLEFGDEDIVFERFDLTELVRGVIQSMEILAQQAEAKVIFRQQEPVYVWADEFKAEQVVRNYMSNAFHHVGGEKVVEVKMLSDGEKARVSVFNTGAPIPEEDVAHIWDKFYKVDKAHTREYGGNGIGLSIVKAIMESLHQKYGLNNYDNGVEFWFELDVK</sequence>
<keyword evidence="8" id="KW-0547">Nucleotide-binding</keyword>
<dbReference type="PANTHER" id="PTHR45528:SF1">
    <property type="entry name" value="SENSOR HISTIDINE KINASE CPXA"/>
    <property type="match status" value="1"/>
</dbReference>
<dbReference type="InterPro" id="IPR003594">
    <property type="entry name" value="HATPase_dom"/>
</dbReference>
<dbReference type="PROSITE" id="PS50109">
    <property type="entry name" value="HIS_KIN"/>
    <property type="match status" value="1"/>
</dbReference>
<dbReference type="GO" id="GO:0000155">
    <property type="term" value="F:phosphorelay sensor kinase activity"/>
    <property type="evidence" value="ECO:0007669"/>
    <property type="project" value="InterPro"/>
</dbReference>
<dbReference type="Gene3D" id="1.10.287.130">
    <property type="match status" value="1"/>
</dbReference>
<dbReference type="SUPFAM" id="SSF47384">
    <property type="entry name" value="Homodimeric domain of signal transducing histidine kinase"/>
    <property type="match status" value="1"/>
</dbReference>
<evidence type="ECO:0000256" key="3">
    <source>
        <dbReference type="ARBA" id="ARBA00012438"/>
    </source>
</evidence>
<evidence type="ECO:0000256" key="9">
    <source>
        <dbReference type="ARBA" id="ARBA00022777"/>
    </source>
</evidence>
<evidence type="ECO:0000313" key="18">
    <source>
        <dbReference type="EMBL" id="MSS40721.1"/>
    </source>
</evidence>
<keyword evidence="10" id="KW-0067">ATP-binding</keyword>
<dbReference type="PRINTS" id="PR00344">
    <property type="entry name" value="BCTRLSENSOR"/>
</dbReference>
<feature type="transmembrane region" description="Helical" evidence="15">
    <location>
        <begin position="172"/>
        <end position="191"/>
    </location>
</feature>
<evidence type="ECO:0000256" key="10">
    <source>
        <dbReference type="ARBA" id="ARBA00022840"/>
    </source>
</evidence>
<evidence type="ECO:0000256" key="7">
    <source>
        <dbReference type="ARBA" id="ARBA00022692"/>
    </source>
</evidence>
<dbReference type="InterPro" id="IPR004358">
    <property type="entry name" value="Sig_transdc_His_kin-like_C"/>
</dbReference>
<keyword evidence="6" id="KW-0808">Transferase</keyword>
<dbReference type="Pfam" id="PF00672">
    <property type="entry name" value="HAMP"/>
    <property type="match status" value="1"/>
</dbReference>
<dbReference type="InterPro" id="IPR036890">
    <property type="entry name" value="HATPase_C_sf"/>
</dbReference>
<dbReference type="PROSITE" id="PS50885">
    <property type="entry name" value="HAMP"/>
    <property type="match status" value="1"/>
</dbReference>
<dbReference type="CDD" id="cd00082">
    <property type="entry name" value="HisKA"/>
    <property type="match status" value="1"/>
</dbReference>
<keyword evidence="4" id="KW-1003">Cell membrane</keyword>
<keyword evidence="9" id="KW-0418">Kinase</keyword>
<dbReference type="SMART" id="SM00388">
    <property type="entry name" value="HisKA"/>
    <property type="match status" value="1"/>
</dbReference>
<dbReference type="SMART" id="SM00387">
    <property type="entry name" value="HATPase_c"/>
    <property type="match status" value="1"/>
</dbReference>
<evidence type="ECO:0000256" key="6">
    <source>
        <dbReference type="ARBA" id="ARBA00022679"/>
    </source>
</evidence>
<evidence type="ECO:0000313" key="19">
    <source>
        <dbReference type="Proteomes" id="UP000462363"/>
    </source>
</evidence>
<keyword evidence="5" id="KW-0597">Phosphoprotein</keyword>
<dbReference type="SUPFAM" id="SSF55874">
    <property type="entry name" value="ATPase domain of HSP90 chaperone/DNA topoisomerase II/histidine kinase"/>
    <property type="match status" value="1"/>
</dbReference>
<comment type="catalytic activity">
    <reaction evidence="1">
        <text>ATP + protein L-histidine = ADP + protein N-phospho-L-histidine.</text>
        <dbReference type="EC" id="2.7.13.3"/>
    </reaction>
</comment>
<evidence type="ECO:0000256" key="13">
    <source>
        <dbReference type="ARBA" id="ARBA00023136"/>
    </source>
</evidence>
<feature type="domain" description="HAMP" evidence="17">
    <location>
        <begin position="193"/>
        <end position="245"/>
    </location>
</feature>
<evidence type="ECO:0000259" key="16">
    <source>
        <dbReference type="PROSITE" id="PS50109"/>
    </source>
</evidence>
<feature type="coiled-coil region" evidence="14">
    <location>
        <begin position="233"/>
        <end position="267"/>
    </location>
</feature>
<dbReference type="Proteomes" id="UP000462363">
    <property type="component" value="Unassembled WGS sequence"/>
</dbReference>
<dbReference type="GO" id="GO:0005886">
    <property type="term" value="C:plasma membrane"/>
    <property type="evidence" value="ECO:0007669"/>
    <property type="project" value="UniProtKB-SubCell"/>
</dbReference>
<evidence type="ECO:0000256" key="15">
    <source>
        <dbReference type="SAM" id="Phobius"/>
    </source>
</evidence>
<dbReference type="FunFam" id="1.10.287.130:FF:000001">
    <property type="entry name" value="Two-component sensor histidine kinase"/>
    <property type="match status" value="1"/>
</dbReference>
<dbReference type="GO" id="GO:0005524">
    <property type="term" value="F:ATP binding"/>
    <property type="evidence" value="ECO:0007669"/>
    <property type="project" value="UniProtKB-KW"/>
</dbReference>
<keyword evidence="11 15" id="KW-1133">Transmembrane helix</keyword>
<evidence type="ECO:0000256" key="5">
    <source>
        <dbReference type="ARBA" id="ARBA00022553"/>
    </source>
</evidence>
<dbReference type="InterPro" id="IPR005467">
    <property type="entry name" value="His_kinase_dom"/>
</dbReference>
<evidence type="ECO:0000256" key="8">
    <source>
        <dbReference type="ARBA" id="ARBA00022741"/>
    </source>
</evidence>
<organism evidence="18 19">
    <name type="scientific">Clostridium scindens (strain JCM 10418 / VPI 12708)</name>
    <dbReference type="NCBI Taxonomy" id="29347"/>
    <lineage>
        <taxon>Bacteria</taxon>
        <taxon>Bacillati</taxon>
        <taxon>Bacillota</taxon>
        <taxon>Clostridia</taxon>
        <taxon>Lachnospirales</taxon>
        <taxon>Lachnospiraceae</taxon>
    </lineage>
</organism>
<gene>
    <name evidence="18" type="ORF">FYJ37_10275</name>
</gene>
<evidence type="ECO:0000256" key="4">
    <source>
        <dbReference type="ARBA" id="ARBA00022475"/>
    </source>
</evidence>
<comment type="caution">
    <text evidence="18">The sequence shown here is derived from an EMBL/GenBank/DDBJ whole genome shotgun (WGS) entry which is preliminary data.</text>
</comment>
<comment type="subcellular location">
    <subcellularLocation>
        <location evidence="2">Cell membrane</location>
        <topology evidence="2">Multi-pass membrane protein</topology>
    </subcellularLocation>
</comment>
<keyword evidence="14" id="KW-0175">Coiled coil</keyword>
<dbReference type="Pfam" id="PF02518">
    <property type="entry name" value="HATPase_c"/>
    <property type="match status" value="1"/>
</dbReference>
<protein>
    <recommendedName>
        <fullName evidence="3">histidine kinase</fullName>
        <ecNumber evidence="3">2.7.13.3</ecNumber>
    </recommendedName>
</protein>
<dbReference type="SUPFAM" id="SSF158472">
    <property type="entry name" value="HAMP domain-like"/>
    <property type="match status" value="1"/>
</dbReference>
<evidence type="ECO:0000256" key="1">
    <source>
        <dbReference type="ARBA" id="ARBA00000085"/>
    </source>
</evidence>
<dbReference type="SMART" id="SM00304">
    <property type="entry name" value="HAMP"/>
    <property type="match status" value="1"/>
</dbReference>
<dbReference type="InterPro" id="IPR036097">
    <property type="entry name" value="HisK_dim/P_sf"/>
</dbReference>
<accession>A0A844FBV6</accession>
<dbReference type="InterPro" id="IPR003660">
    <property type="entry name" value="HAMP_dom"/>
</dbReference>
<reference evidence="18 19" key="1">
    <citation type="submission" date="2019-08" db="EMBL/GenBank/DDBJ databases">
        <title>In-depth cultivation of the pig gut microbiome towards novel bacterial diversity and tailored functional studies.</title>
        <authorList>
            <person name="Wylensek D."/>
            <person name="Hitch T.C.A."/>
            <person name="Clavel T."/>
        </authorList>
    </citation>
    <scope>NUCLEOTIDE SEQUENCE [LARGE SCALE GENOMIC DNA]</scope>
    <source>
        <strain evidence="18 19">BL-389-WT-3D</strain>
    </source>
</reference>
<dbReference type="InterPro" id="IPR050398">
    <property type="entry name" value="HssS/ArlS-like"/>
</dbReference>
<proteinExistence type="predicted"/>
<keyword evidence="7 15" id="KW-0812">Transmembrane</keyword>